<dbReference type="InterPro" id="IPR032861">
    <property type="entry name" value="TAXi_N"/>
</dbReference>
<evidence type="ECO:0000313" key="5">
    <source>
        <dbReference type="Proteomes" id="UP001443914"/>
    </source>
</evidence>
<organism evidence="4 5">
    <name type="scientific">Saponaria officinalis</name>
    <name type="common">Common soapwort</name>
    <name type="synonym">Lychnis saponaria</name>
    <dbReference type="NCBI Taxonomy" id="3572"/>
    <lineage>
        <taxon>Eukaryota</taxon>
        <taxon>Viridiplantae</taxon>
        <taxon>Streptophyta</taxon>
        <taxon>Embryophyta</taxon>
        <taxon>Tracheophyta</taxon>
        <taxon>Spermatophyta</taxon>
        <taxon>Magnoliopsida</taxon>
        <taxon>eudicotyledons</taxon>
        <taxon>Gunneridae</taxon>
        <taxon>Pentapetalae</taxon>
        <taxon>Caryophyllales</taxon>
        <taxon>Caryophyllaceae</taxon>
        <taxon>Caryophylleae</taxon>
        <taxon>Saponaria</taxon>
    </lineage>
</organism>
<feature type="domain" description="Peptidase A1" evidence="3">
    <location>
        <begin position="138"/>
        <end position="478"/>
    </location>
</feature>
<dbReference type="InterPro" id="IPR033873">
    <property type="entry name" value="CND41-like"/>
</dbReference>
<name>A0AAW1KB83_SAPOF</name>
<keyword evidence="5" id="KW-1185">Reference proteome</keyword>
<evidence type="ECO:0000313" key="4">
    <source>
        <dbReference type="EMBL" id="KAK9714243.1"/>
    </source>
</evidence>
<protein>
    <recommendedName>
        <fullName evidence="3">Peptidase A1 domain-containing protein</fullName>
    </recommendedName>
</protein>
<dbReference type="PANTHER" id="PTHR13683:SF827">
    <property type="entry name" value="PEPTIDASE A1 DOMAIN-CONTAINING PROTEIN"/>
    <property type="match status" value="1"/>
</dbReference>
<dbReference type="CDD" id="cd05472">
    <property type="entry name" value="cnd41_like"/>
    <property type="match status" value="1"/>
</dbReference>
<comment type="caution">
    <text evidence="4">The sequence shown here is derived from an EMBL/GenBank/DDBJ whole genome shotgun (WGS) entry which is preliminary data.</text>
</comment>
<dbReference type="PROSITE" id="PS51767">
    <property type="entry name" value="PEPTIDASE_A1"/>
    <property type="match status" value="1"/>
</dbReference>
<dbReference type="FunFam" id="2.40.70.10:FF:000021">
    <property type="entry name" value="Aspartyl protease AED1"/>
    <property type="match status" value="1"/>
</dbReference>
<dbReference type="GO" id="GO:0006508">
    <property type="term" value="P:proteolysis"/>
    <property type="evidence" value="ECO:0007669"/>
    <property type="project" value="InterPro"/>
</dbReference>
<dbReference type="InterPro" id="IPR032799">
    <property type="entry name" value="TAXi_C"/>
</dbReference>
<accession>A0AAW1KB83</accession>
<feature type="active site" evidence="2">
    <location>
        <position position="359"/>
    </location>
</feature>
<dbReference type="PROSITE" id="PS00141">
    <property type="entry name" value="ASP_PROTEASE"/>
    <property type="match status" value="1"/>
</dbReference>
<dbReference type="SUPFAM" id="SSF50630">
    <property type="entry name" value="Acid proteases"/>
    <property type="match status" value="1"/>
</dbReference>
<dbReference type="InterPro" id="IPR033121">
    <property type="entry name" value="PEPTIDASE_A1"/>
</dbReference>
<gene>
    <name evidence="4" type="ORF">RND81_06G080900</name>
</gene>
<dbReference type="FunFam" id="2.40.70.10:FF:000049">
    <property type="entry name" value="Aspartyl protease AED1"/>
    <property type="match status" value="1"/>
</dbReference>
<dbReference type="GO" id="GO:0004190">
    <property type="term" value="F:aspartic-type endopeptidase activity"/>
    <property type="evidence" value="ECO:0007669"/>
    <property type="project" value="InterPro"/>
</dbReference>
<evidence type="ECO:0000259" key="3">
    <source>
        <dbReference type="PROSITE" id="PS51767"/>
    </source>
</evidence>
<dbReference type="PANTHER" id="PTHR13683">
    <property type="entry name" value="ASPARTYL PROTEASES"/>
    <property type="match status" value="1"/>
</dbReference>
<proteinExistence type="inferred from homology"/>
<feature type="active site" evidence="2">
    <location>
        <position position="154"/>
    </location>
</feature>
<dbReference type="Pfam" id="PF14543">
    <property type="entry name" value="TAXi_N"/>
    <property type="match status" value="1"/>
</dbReference>
<dbReference type="Gene3D" id="2.40.70.10">
    <property type="entry name" value="Acid Proteases"/>
    <property type="match status" value="2"/>
</dbReference>
<dbReference type="InterPro" id="IPR001461">
    <property type="entry name" value="Aspartic_peptidase_A1"/>
</dbReference>
<reference evidence="4" key="1">
    <citation type="submission" date="2024-03" db="EMBL/GenBank/DDBJ databases">
        <title>WGS assembly of Saponaria officinalis var. Norfolk2.</title>
        <authorList>
            <person name="Jenkins J."/>
            <person name="Shu S."/>
            <person name="Grimwood J."/>
            <person name="Barry K."/>
            <person name="Goodstein D."/>
            <person name="Schmutz J."/>
            <person name="Leebens-Mack J."/>
            <person name="Osbourn A."/>
        </authorList>
    </citation>
    <scope>NUCLEOTIDE SEQUENCE [LARGE SCALE GENOMIC DNA]</scope>
    <source>
        <strain evidence="4">JIC</strain>
    </source>
</reference>
<dbReference type="Pfam" id="PF14541">
    <property type="entry name" value="TAXi_C"/>
    <property type="match status" value="1"/>
</dbReference>
<comment type="similarity">
    <text evidence="1">Belongs to the peptidase A1 family.</text>
</comment>
<sequence>MKRTTTITITPLLHFASSLFFVVLLKSVLADSSYQEKKLLDLQSFQLKHLHHNALATCFSHKSSRKEDSTRLEIKHKDFCFKKSTDPYLRLKQRLILDTKQVQFLQSQIRKSISTKTQKQSDTRIPITSGTRLQILNYVITMNLGGKNMTVIVDTGSDLTWVQCQPCKSCYTQNEPLYNPTTSVTYRPIPCNSSDCRSFQDASGNPGPCGYRQSGCNYLVNYGDGSYTRGELGKERVILGKAMINKFVFGCGRSNKGLFGGASGLMGLGNSALSFVTQTSNQFGGVFSYCLPSSDLGDSGSLNLGGNYSMYKNVTPISYTKMVHSPGLSTFYMLNLTGIRVGGVGLNSTSFGQNGVLLDSGTVITRLPPSVYTALKAEFVKQFSGFPEAPAFSILDTCFNLSTYKEVNIPTVQMAFEGNAELNVHVNGIFYFVKPDASQICLAFASLMYEDEIAIIGNYQQQNLRVVYDTKQFVVGFAEEECSFD</sequence>
<dbReference type="Proteomes" id="UP001443914">
    <property type="component" value="Unassembled WGS sequence"/>
</dbReference>
<evidence type="ECO:0000256" key="1">
    <source>
        <dbReference type="ARBA" id="ARBA00007447"/>
    </source>
</evidence>
<dbReference type="InterPro" id="IPR001969">
    <property type="entry name" value="Aspartic_peptidase_AS"/>
</dbReference>
<dbReference type="InterPro" id="IPR021109">
    <property type="entry name" value="Peptidase_aspartic_dom_sf"/>
</dbReference>
<evidence type="ECO:0000256" key="2">
    <source>
        <dbReference type="PIRSR" id="PIRSR601461-1"/>
    </source>
</evidence>
<dbReference type="EMBL" id="JBDFQZ010000006">
    <property type="protein sequence ID" value="KAK9714243.1"/>
    <property type="molecule type" value="Genomic_DNA"/>
</dbReference>
<dbReference type="AlphaFoldDB" id="A0AAW1KB83"/>